<accession>A0A098EI74</accession>
<evidence type="ECO:0000313" key="2">
    <source>
        <dbReference type="Proteomes" id="UP000043699"/>
    </source>
</evidence>
<evidence type="ECO:0000313" key="1">
    <source>
        <dbReference type="EMBL" id="CEG21500.1"/>
    </source>
</evidence>
<protein>
    <submittedName>
        <fullName evidence="1">Uncharacterized protein</fullName>
    </submittedName>
</protein>
<dbReference type="AlphaFoldDB" id="A0A098EI74"/>
<keyword evidence="2" id="KW-1185">Reference proteome</keyword>
<dbReference type="Proteomes" id="UP000043699">
    <property type="component" value="Unassembled WGS sequence"/>
</dbReference>
<dbReference type="STRING" id="1499687.BN1080_00411"/>
<name>A0A098EI74_9BACL</name>
<sequence length="96" mass="11617">MTDEAKPNRFADFNNREILVWYIQEQKHAHASNDHTHRTKKEYERELSSFIWKLLVHSATIDIDIAEIRGQSLFKFLESHHLRHYQKWLMTESSHV</sequence>
<gene>
    <name evidence="1" type="ORF">BN1080_00411</name>
</gene>
<dbReference type="EMBL" id="CCXS01000001">
    <property type="protein sequence ID" value="CEG21500.1"/>
    <property type="molecule type" value="Genomic_DNA"/>
</dbReference>
<reference evidence="1 2" key="1">
    <citation type="submission" date="2014-09" db="EMBL/GenBank/DDBJ databases">
        <authorList>
            <person name="Urmite Genomes Urmite Genomes"/>
        </authorList>
    </citation>
    <scope>NUCLEOTIDE SEQUENCE [LARGE SCALE GENOMIC DNA]</scope>
    <source>
        <strain evidence="1 2">ES2</strain>
    </source>
</reference>
<dbReference type="OrthoDB" id="2445040at2"/>
<proteinExistence type="predicted"/>
<organism evidence="1 2">
    <name type="scientific">Planococcus massiliensis</name>
    <dbReference type="NCBI Taxonomy" id="1499687"/>
    <lineage>
        <taxon>Bacteria</taxon>
        <taxon>Bacillati</taxon>
        <taxon>Bacillota</taxon>
        <taxon>Bacilli</taxon>
        <taxon>Bacillales</taxon>
        <taxon>Caryophanaceae</taxon>
        <taxon>Planococcus</taxon>
    </lineage>
</organism>